<keyword evidence="6 8" id="KW-1133">Transmembrane helix</keyword>
<evidence type="ECO:0000256" key="6">
    <source>
        <dbReference type="ARBA" id="ARBA00022989"/>
    </source>
</evidence>
<dbReference type="OrthoDB" id="9809681at2"/>
<feature type="transmembrane region" description="Helical" evidence="8">
    <location>
        <begin position="67"/>
        <end position="88"/>
    </location>
</feature>
<keyword evidence="5 8" id="KW-0812">Transmembrane</keyword>
<evidence type="ECO:0000313" key="10">
    <source>
        <dbReference type="EMBL" id="SMC13870.1"/>
    </source>
</evidence>
<feature type="transmembrane region" description="Helical" evidence="8">
    <location>
        <begin position="100"/>
        <end position="124"/>
    </location>
</feature>
<dbReference type="InterPro" id="IPR051789">
    <property type="entry name" value="Bact_Polyamine_Transport"/>
</dbReference>
<dbReference type="PANTHER" id="PTHR43848">
    <property type="entry name" value="PUTRESCINE TRANSPORT SYSTEM PERMEASE PROTEIN POTI"/>
    <property type="match status" value="1"/>
</dbReference>
<comment type="similarity">
    <text evidence="2">Belongs to the binding-protein-dependent transport system permease family. CysTW subfamily.</text>
</comment>
<evidence type="ECO:0000256" key="1">
    <source>
        <dbReference type="ARBA" id="ARBA00004651"/>
    </source>
</evidence>
<dbReference type="EMBL" id="FWXB01000017">
    <property type="protein sequence ID" value="SMC13870.1"/>
    <property type="molecule type" value="Genomic_DNA"/>
</dbReference>
<dbReference type="GO" id="GO:0055085">
    <property type="term" value="P:transmembrane transport"/>
    <property type="evidence" value="ECO:0007669"/>
    <property type="project" value="InterPro"/>
</dbReference>
<dbReference type="SUPFAM" id="SSF161098">
    <property type="entry name" value="MetI-like"/>
    <property type="match status" value="1"/>
</dbReference>
<evidence type="ECO:0000259" key="9">
    <source>
        <dbReference type="PROSITE" id="PS50928"/>
    </source>
</evidence>
<proteinExistence type="inferred from homology"/>
<feature type="transmembrane region" description="Helical" evidence="8">
    <location>
        <begin position="178"/>
        <end position="197"/>
    </location>
</feature>
<evidence type="ECO:0000313" key="11">
    <source>
        <dbReference type="Proteomes" id="UP000193224"/>
    </source>
</evidence>
<dbReference type="PROSITE" id="PS50928">
    <property type="entry name" value="ABC_TM1"/>
    <property type="match status" value="1"/>
</dbReference>
<dbReference type="CDD" id="cd06261">
    <property type="entry name" value="TM_PBP2"/>
    <property type="match status" value="1"/>
</dbReference>
<keyword evidence="4" id="KW-1003">Cell membrane</keyword>
<gene>
    <name evidence="10" type="primary">ydcV_8</name>
    <name evidence="10" type="ORF">ROA7745_03732</name>
</gene>
<accession>A0A1X7BWJ8</accession>
<keyword evidence="3 8" id="KW-0813">Transport</keyword>
<evidence type="ECO:0000256" key="2">
    <source>
        <dbReference type="ARBA" id="ARBA00007069"/>
    </source>
</evidence>
<evidence type="ECO:0000256" key="3">
    <source>
        <dbReference type="ARBA" id="ARBA00022448"/>
    </source>
</evidence>
<dbReference type="InterPro" id="IPR000515">
    <property type="entry name" value="MetI-like"/>
</dbReference>
<name>A0A1X7BWJ8_9RHOB</name>
<dbReference type="Proteomes" id="UP000193224">
    <property type="component" value="Unassembled WGS sequence"/>
</dbReference>
<dbReference type="Gene3D" id="1.10.3720.10">
    <property type="entry name" value="MetI-like"/>
    <property type="match status" value="1"/>
</dbReference>
<feature type="transmembrane region" description="Helical" evidence="8">
    <location>
        <begin position="130"/>
        <end position="149"/>
    </location>
</feature>
<sequence>MADRNTFRLMLLILGIIFAFLYIPISVLVGLSFNGGGLPTAWTGFSVKWYGALLENEDILQAAGNTLVVALFSTLLSTLLGSLLAVGVEIRRRNGKWLETIIFAPMIIPDIVLAIALLSFFSLLGVAMGLHTIIVSHVVFNLAFVCAVVRARLKSFDWSIVEASADLGASTFTTMRRIVLPVLMPAILAGALLAFTLSVDEFIIAFFTAGAGRSSITLPMQIFAMIRFGVTPEINALATLVMAVSVIALALSQRLNRGGLPGQ</sequence>
<dbReference type="GO" id="GO:0005886">
    <property type="term" value="C:plasma membrane"/>
    <property type="evidence" value="ECO:0007669"/>
    <property type="project" value="UniProtKB-SubCell"/>
</dbReference>
<reference evidence="10 11" key="1">
    <citation type="submission" date="2017-03" db="EMBL/GenBank/DDBJ databases">
        <authorList>
            <person name="Afonso C.L."/>
            <person name="Miller P.J."/>
            <person name="Scott M.A."/>
            <person name="Spackman E."/>
            <person name="Goraichik I."/>
            <person name="Dimitrov K.M."/>
            <person name="Suarez D.L."/>
            <person name="Swayne D.E."/>
        </authorList>
    </citation>
    <scope>NUCLEOTIDE SEQUENCE [LARGE SCALE GENOMIC DNA]</scope>
    <source>
        <strain evidence="10 11">CECT 7745</strain>
    </source>
</reference>
<keyword evidence="7 8" id="KW-0472">Membrane</keyword>
<dbReference type="PANTHER" id="PTHR43848:SF2">
    <property type="entry name" value="PUTRESCINE TRANSPORT SYSTEM PERMEASE PROTEIN POTI"/>
    <property type="match status" value="1"/>
</dbReference>
<feature type="transmembrane region" description="Helical" evidence="8">
    <location>
        <begin position="12"/>
        <end position="33"/>
    </location>
</feature>
<comment type="subcellular location">
    <subcellularLocation>
        <location evidence="1 8">Cell membrane</location>
        <topology evidence="1 8">Multi-pass membrane protein</topology>
    </subcellularLocation>
</comment>
<dbReference type="Pfam" id="PF00528">
    <property type="entry name" value="BPD_transp_1"/>
    <property type="match status" value="1"/>
</dbReference>
<feature type="transmembrane region" description="Helical" evidence="8">
    <location>
        <begin position="236"/>
        <end position="255"/>
    </location>
</feature>
<evidence type="ECO:0000256" key="7">
    <source>
        <dbReference type="ARBA" id="ARBA00023136"/>
    </source>
</evidence>
<dbReference type="InterPro" id="IPR035906">
    <property type="entry name" value="MetI-like_sf"/>
</dbReference>
<evidence type="ECO:0000256" key="8">
    <source>
        <dbReference type="RuleBase" id="RU363032"/>
    </source>
</evidence>
<keyword evidence="11" id="KW-1185">Reference proteome</keyword>
<protein>
    <submittedName>
        <fullName evidence="10">Inner membrane ABC transporter permease protein YdcV</fullName>
    </submittedName>
</protein>
<evidence type="ECO:0000256" key="5">
    <source>
        <dbReference type="ARBA" id="ARBA00022692"/>
    </source>
</evidence>
<feature type="domain" description="ABC transmembrane type-1" evidence="9">
    <location>
        <begin position="63"/>
        <end position="252"/>
    </location>
</feature>
<dbReference type="RefSeq" id="WP_085801793.1">
    <property type="nucleotide sequence ID" value="NZ_FWXB01000017.1"/>
</dbReference>
<organism evidence="10 11">
    <name type="scientific">Roseovarius aestuarii</name>
    <dbReference type="NCBI Taxonomy" id="475083"/>
    <lineage>
        <taxon>Bacteria</taxon>
        <taxon>Pseudomonadati</taxon>
        <taxon>Pseudomonadota</taxon>
        <taxon>Alphaproteobacteria</taxon>
        <taxon>Rhodobacterales</taxon>
        <taxon>Roseobacteraceae</taxon>
        <taxon>Roseovarius</taxon>
    </lineage>
</organism>
<evidence type="ECO:0000256" key="4">
    <source>
        <dbReference type="ARBA" id="ARBA00022475"/>
    </source>
</evidence>
<dbReference type="AlphaFoldDB" id="A0A1X7BWJ8"/>